<dbReference type="Pfam" id="PF13579">
    <property type="entry name" value="Glyco_trans_4_4"/>
    <property type="match status" value="1"/>
</dbReference>
<dbReference type="Gene3D" id="3.40.50.2000">
    <property type="entry name" value="Glycogen Phosphorylase B"/>
    <property type="match status" value="2"/>
</dbReference>
<accession>A0ABT7YC77</accession>
<name>A0ABT7YC77_9BACT</name>
<dbReference type="PANTHER" id="PTHR12526:SF638">
    <property type="entry name" value="SPORE COAT PROTEIN SA"/>
    <property type="match status" value="1"/>
</dbReference>
<organism evidence="3 4">
    <name type="scientific">Algoriphagus sediminis</name>
    <dbReference type="NCBI Taxonomy" id="3057113"/>
    <lineage>
        <taxon>Bacteria</taxon>
        <taxon>Pseudomonadati</taxon>
        <taxon>Bacteroidota</taxon>
        <taxon>Cytophagia</taxon>
        <taxon>Cytophagales</taxon>
        <taxon>Cyclobacteriaceae</taxon>
        <taxon>Algoriphagus</taxon>
    </lineage>
</organism>
<gene>
    <name evidence="3" type="ORF">QVH07_08265</name>
</gene>
<comment type="caution">
    <text evidence="3">The sequence shown here is derived from an EMBL/GenBank/DDBJ whole genome shotgun (WGS) entry which is preliminary data.</text>
</comment>
<dbReference type="InterPro" id="IPR028098">
    <property type="entry name" value="Glyco_trans_4-like_N"/>
</dbReference>
<dbReference type="PANTHER" id="PTHR12526">
    <property type="entry name" value="GLYCOSYLTRANSFERASE"/>
    <property type="match status" value="1"/>
</dbReference>
<evidence type="ECO:0000259" key="2">
    <source>
        <dbReference type="Pfam" id="PF13579"/>
    </source>
</evidence>
<sequence>MRIVYIHQYFKTPEEGGATRSFYLAKGLVQAGYEVDLITGGAEYYDLRKIEGITVHYLPVAYDQKFGFVKRVYSFLNFVKAAKGLIIKLPRPDLFYISSTPLTTGLIGLWAKKKFAIPYIFEVRDIWPEAPIQVGVIRNPVIKRYLRKIEKKTYRNALKLVGLSPGIVNHLRIQAPEREVHLIPNFSDPDYFFPSRVGGTDVSKKITIAYTGALGKVNALDELVDFAYWSQKEKKPWNFIIMGQGSEENFLKKKASKLNLNNLEFEPFGSKKRVNEVLAKADFAWISFADLPILNTNSPNKFFDAIAAGKAIIINHRGWVYRLVTENNLGFSILDKDWQGLSVKLSALQDNPKKLREMQQNAQRISEDFFTEEIAVKRLLHAVDSKKHPLTLSHEAYIRIA</sequence>
<proteinExistence type="predicted"/>
<keyword evidence="4" id="KW-1185">Reference proteome</keyword>
<dbReference type="EMBL" id="JAUEPH010000003">
    <property type="protein sequence ID" value="MDN3204139.1"/>
    <property type="molecule type" value="Genomic_DNA"/>
</dbReference>
<evidence type="ECO:0000259" key="1">
    <source>
        <dbReference type="Pfam" id="PF00534"/>
    </source>
</evidence>
<dbReference type="SUPFAM" id="SSF53756">
    <property type="entry name" value="UDP-Glycosyltransferase/glycogen phosphorylase"/>
    <property type="match status" value="1"/>
</dbReference>
<dbReference type="CDD" id="cd03794">
    <property type="entry name" value="GT4_WbuB-like"/>
    <property type="match status" value="1"/>
</dbReference>
<evidence type="ECO:0000313" key="4">
    <source>
        <dbReference type="Proteomes" id="UP001171916"/>
    </source>
</evidence>
<evidence type="ECO:0000313" key="3">
    <source>
        <dbReference type="EMBL" id="MDN3204139.1"/>
    </source>
</evidence>
<dbReference type="Proteomes" id="UP001171916">
    <property type="component" value="Unassembled WGS sequence"/>
</dbReference>
<feature type="domain" description="Glycosyltransferase subfamily 4-like N-terminal" evidence="2">
    <location>
        <begin position="16"/>
        <end position="185"/>
    </location>
</feature>
<dbReference type="Pfam" id="PF00534">
    <property type="entry name" value="Glycos_transf_1"/>
    <property type="match status" value="1"/>
</dbReference>
<feature type="domain" description="Glycosyl transferase family 1" evidence="1">
    <location>
        <begin position="203"/>
        <end position="363"/>
    </location>
</feature>
<protein>
    <submittedName>
        <fullName evidence="3">Glycosyltransferase family 4 protein</fullName>
    </submittedName>
</protein>
<reference evidence="3" key="1">
    <citation type="submission" date="2023-06" db="EMBL/GenBank/DDBJ databases">
        <title>Robiginitalea aurantiacus sp. nov. and Algoriphagus sediminis sp. nov., isolated from coastal sediment.</title>
        <authorList>
            <person name="Zhou Z.Y."/>
            <person name="An J."/>
            <person name="Jia Y.W."/>
            <person name="Du Z.J."/>
        </authorList>
    </citation>
    <scope>NUCLEOTIDE SEQUENCE</scope>
    <source>
        <strain evidence="3">C2-7</strain>
    </source>
</reference>
<dbReference type="InterPro" id="IPR001296">
    <property type="entry name" value="Glyco_trans_1"/>
</dbReference>